<organism evidence="2 3">
    <name type="scientific">Marimonas arenosa</name>
    <dbReference type="NCBI Taxonomy" id="1795305"/>
    <lineage>
        <taxon>Bacteria</taxon>
        <taxon>Pseudomonadati</taxon>
        <taxon>Pseudomonadota</taxon>
        <taxon>Alphaproteobacteria</taxon>
        <taxon>Rhodobacterales</taxon>
        <taxon>Paracoccaceae</taxon>
        <taxon>Marimonas</taxon>
    </lineage>
</organism>
<feature type="domain" description="Methyltransferase FkbM" evidence="1">
    <location>
        <begin position="69"/>
        <end position="224"/>
    </location>
</feature>
<comment type="caution">
    <text evidence="2">The sequence shown here is derived from an EMBL/GenBank/DDBJ whole genome shotgun (WGS) entry which is preliminary data.</text>
</comment>
<reference evidence="2" key="2">
    <citation type="submission" date="2023-02" db="EMBL/GenBank/DDBJ databases">
        <title>'Rhodoalgimonas zhirmunskyi' gen. nov., isolated from a red alga.</title>
        <authorList>
            <person name="Nedashkovskaya O.I."/>
            <person name="Otstavnykh N.Y."/>
            <person name="Bystritskaya E.P."/>
            <person name="Balabanova L.A."/>
            <person name="Isaeva M.P."/>
        </authorList>
    </citation>
    <scope>NUCLEOTIDE SEQUENCE</scope>
    <source>
        <strain evidence="2">KCTC 52189</strain>
    </source>
</reference>
<gene>
    <name evidence="2" type="ORF">NO357_11235</name>
</gene>
<keyword evidence="3" id="KW-1185">Reference proteome</keyword>
<keyword evidence="2" id="KW-0489">Methyltransferase</keyword>
<keyword evidence="2" id="KW-0808">Transferase</keyword>
<dbReference type="InterPro" id="IPR052514">
    <property type="entry name" value="SAM-dependent_MTase"/>
</dbReference>
<dbReference type="GO" id="GO:0008168">
    <property type="term" value="F:methyltransferase activity"/>
    <property type="evidence" value="ECO:0007669"/>
    <property type="project" value="UniProtKB-KW"/>
</dbReference>
<proteinExistence type="predicted"/>
<dbReference type="PANTHER" id="PTHR34203:SF15">
    <property type="entry name" value="SLL1173 PROTEIN"/>
    <property type="match status" value="1"/>
</dbReference>
<dbReference type="Gene3D" id="3.40.50.150">
    <property type="entry name" value="Vaccinia Virus protein VP39"/>
    <property type="match status" value="1"/>
</dbReference>
<evidence type="ECO:0000259" key="1">
    <source>
        <dbReference type="Pfam" id="PF05050"/>
    </source>
</evidence>
<dbReference type="RefSeq" id="WP_306735751.1">
    <property type="nucleotide sequence ID" value="NZ_JANHAX010000003.1"/>
</dbReference>
<dbReference type="EMBL" id="JANHAX010000003">
    <property type="protein sequence ID" value="MDQ2090472.1"/>
    <property type="molecule type" value="Genomic_DNA"/>
</dbReference>
<dbReference type="Proteomes" id="UP001226762">
    <property type="component" value="Unassembled WGS sequence"/>
</dbReference>
<dbReference type="InterPro" id="IPR029063">
    <property type="entry name" value="SAM-dependent_MTases_sf"/>
</dbReference>
<reference evidence="2" key="1">
    <citation type="submission" date="2022-07" db="EMBL/GenBank/DDBJ databases">
        <authorList>
            <person name="Otstavnykh N."/>
            <person name="Isaeva M."/>
            <person name="Bystritskaya E."/>
        </authorList>
    </citation>
    <scope>NUCLEOTIDE SEQUENCE</scope>
    <source>
        <strain evidence="2">KCTC 52189</strain>
    </source>
</reference>
<dbReference type="Pfam" id="PF05050">
    <property type="entry name" value="Methyltransf_21"/>
    <property type="match status" value="1"/>
</dbReference>
<dbReference type="GO" id="GO:0032259">
    <property type="term" value="P:methylation"/>
    <property type="evidence" value="ECO:0007669"/>
    <property type="project" value="UniProtKB-KW"/>
</dbReference>
<dbReference type="NCBIfam" id="TIGR01444">
    <property type="entry name" value="fkbM_fam"/>
    <property type="match status" value="1"/>
</dbReference>
<dbReference type="PANTHER" id="PTHR34203">
    <property type="entry name" value="METHYLTRANSFERASE, FKBM FAMILY PROTEIN"/>
    <property type="match status" value="1"/>
</dbReference>
<name>A0AAE4B4U4_9RHOB</name>
<evidence type="ECO:0000313" key="3">
    <source>
        <dbReference type="Proteomes" id="UP001226762"/>
    </source>
</evidence>
<dbReference type="AlphaFoldDB" id="A0AAE4B4U4"/>
<dbReference type="InterPro" id="IPR006342">
    <property type="entry name" value="FkbM_mtfrase"/>
</dbReference>
<accession>A0AAE4B4U4</accession>
<evidence type="ECO:0000313" key="2">
    <source>
        <dbReference type="EMBL" id="MDQ2090472.1"/>
    </source>
</evidence>
<dbReference type="SUPFAM" id="SSF53335">
    <property type="entry name" value="S-adenosyl-L-methionine-dependent methyltransferases"/>
    <property type="match status" value="1"/>
</dbReference>
<sequence>MNAISYFFVRRFLNKANREHLARYPQLACYSFDLITTFIHLEGQYERDQLVLLARDVFPGLSDGSACLDVGANIGNHSVFFAQHFSKVISFEPHPRNFALLQVNAGLSDRIVPLNLGASSKAGTIEIVEDRTNLAASSIERSEGRDGNRVPFDLVRIDNVPEVQACEAVSFIKLDIEGHEAEAIEGARETIVRHHPVVMLEVLKDEISGGTAASLEALRALGYRHFHEPVEAGFIGRLPKSLRRLARGLAALLTLRRIDKAGRLAEIERLEPRNYLMVLCSVEPPASAETSRP</sequence>
<protein>
    <submittedName>
        <fullName evidence="2">FkbM family methyltransferase</fullName>
    </submittedName>
</protein>